<dbReference type="InterPro" id="IPR017937">
    <property type="entry name" value="Thioredoxin_CS"/>
</dbReference>
<dbReference type="STRING" id="1387277.SAMN06295998_12147"/>
<gene>
    <name evidence="4" type="ORF">SAMN06295998_12147</name>
</gene>
<dbReference type="InterPro" id="IPR012336">
    <property type="entry name" value="Thioredoxin-like_fold"/>
</dbReference>
<accession>A0A1W2E3T0</accession>
<dbReference type="Pfam" id="PF13098">
    <property type="entry name" value="Thioredoxin_2"/>
    <property type="match status" value="1"/>
</dbReference>
<keyword evidence="5" id="KW-1185">Reference proteome</keyword>
<dbReference type="InterPro" id="IPR036249">
    <property type="entry name" value="Thioredoxin-like_sf"/>
</dbReference>
<name>A0A1W2E3T0_9RHOB</name>
<dbReference type="RefSeq" id="WP_084354214.1">
    <property type="nucleotide sequence ID" value="NZ_FWYD01000021.1"/>
</dbReference>
<evidence type="ECO:0000256" key="2">
    <source>
        <dbReference type="SAM" id="SignalP"/>
    </source>
</evidence>
<keyword evidence="1" id="KW-0676">Redox-active center</keyword>
<protein>
    <submittedName>
        <fullName evidence="4">Thioredoxin-like domain-containing protein</fullName>
    </submittedName>
</protein>
<proteinExistence type="predicted"/>
<dbReference type="PROSITE" id="PS00194">
    <property type="entry name" value="THIOREDOXIN_1"/>
    <property type="match status" value="1"/>
</dbReference>
<feature type="chain" id="PRO_5013094242" evidence="2">
    <location>
        <begin position="20"/>
        <end position="193"/>
    </location>
</feature>
<dbReference type="EMBL" id="FWYD01000021">
    <property type="protein sequence ID" value="SMD04127.1"/>
    <property type="molecule type" value="Genomic_DNA"/>
</dbReference>
<keyword evidence="2" id="KW-0732">Signal</keyword>
<dbReference type="OrthoDB" id="9811036at2"/>
<sequence length="193" mass="22078">MKRLLGAVLLICGLATAGAALEMGDDGLYDEPFFRDTFKDMREDLAEANAEGKRMVIFFEQRGCVYCHKMHEEIYSRDDVRAFIDENFYVVRLNLHSDTEMTDFDGEVTSEKAAARKWGILFTPTVLFLPEDVPEGVSAPQAAVAMMPGAFARGTTMDMYTWVLEKRYLLDSDEDFQRYHARMIRERNDGNTD</sequence>
<evidence type="ECO:0000256" key="1">
    <source>
        <dbReference type="ARBA" id="ARBA00023284"/>
    </source>
</evidence>
<dbReference type="InterPro" id="IPR041737">
    <property type="entry name" value="SoxW"/>
</dbReference>
<feature type="signal peptide" evidence="2">
    <location>
        <begin position="1"/>
        <end position="19"/>
    </location>
</feature>
<dbReference type="Gene3D" id="3.40.30.10">
    <property type="entry name" value="Glutaredoxin"/>
    <property type="match status" value="1"/>
</dbReference>
<evidence type="ECO:0000313" key="5">
    <source>
        <dbReference type="Proteomes" id="UP000192330"/>
    </source>
</evidence>
<evidence type="ECO:0000259" key="3">
    <source>
        <dbReference type="Pfam" id="PF13098"/>
    </source>
</evidence>
<organism evidence="4 5">
    <name type="scientific">Primorskyibacter flagellatus</name>
    <dbReference type="NCBI Taxonomy" id="1387277"/>
    <lineage>
        <taxon>Bacteria</taxon>
        <taxon>Pseudomonadati</taxon>
        <taxon>Pseudomonadota</taxon>
        <taxon>Alphaproteobacteria</taxon>
        <taxon>Rhodobacterales</taxon>
        <taxon>Roseobacteraceae</taxon>
        <taxon>Primorskyibacter</taxon>
    </lineage>
</organism>
<feature type="domain" description="Thioredoxin-like fold" evidence="3">
    <location>
        <begin position="49"/>
        <end position="132"/>
    </location>
</feature>
<dbReference type="SUPFAM" id="SSF52833">
    <property type="entry name" value="Thioredoxin-like"/>
    <property type="match status" value="1"/>
</dbReference>
<dbReference type="Proteomes" id="UP000192330">
    <property type="component" value="Unassembled WGS sequence"/>
</dbReference>
<dbReference type="CDD" id="cd02951">
    <property type="entry name" value="SoxW"/>
    <property type="match status" value="1"/>
</dbReference>
<dbReference type="AlphaFoldDB" id="A0A1W2E3T0"/>
<reference evidence="4 5" key="1">
    <citation type="submission" date="2017-04" db="EMBL/GenBank/DDBJ databases">
        <authorList>
            <person name="Afonso C.L."/>
            <person name="Miller P.J."/>
            <person name="Scott M.A."/>
            <person name="Spackman E."/>
            <person name="Goraichik I."/>
            <person name="Dimitrov K.M."/>
            <person name="Suarez D.L."/>
            <person name="Swayne D.E."/>
        </authorList>
    </citation>
    <scope>NUCLEOTIDE SEQUENCE [LARGE SCALE GENOMIC DNA]</scope>
    <source>
        <strain evidence="4 5">CGMCC 1.12644</strain>
    </source>
</reference>
<evidence type="ECO:0000313" key="4">
    <source>
        <dbReference type="EMBL" id="SMD04127.1"/>
    </source>
</evidence>